<accession>A0A9W9AS21</accession>
<dbReference type="EMBL" id="JAOTPV010000002">
    <property type="protein sequence ID" value="KAJ4488425.1"/>
    <property type="molecule type" value="Genomic_DNA"/>
</dbReference>
<dbReference type="SUPFAM" id="SSF52047">
    <property type="entry name" value="RNI-like"/>
    <property type="match status" value="1"/>
</dbReference>
<comment type="caution">
    <text evidence="1">The sequence shown here is derived from an EMBL/GenBank/DDBJ whole genome shotgun (WGS) entry which is preliminary data.</text>
</comment>
<name>A0A9W9AS21_9AGAR</name>
<reference evidence="1" key="1">
    <citation type="submission" date="2022-08" db="EMBL/GenBank/DDBJ databases">
        <title>A Global Phylogenomic Analysis of the Shiitake Genus Lentinula.</title>
        <authorList>
            <consortium name="DOE Joint Genome Institute"/>
            <person name="Sierra-Patev S."/>
            <person name="Min B."/>
            <person name="Naranjo-Ortiz M."/>
            <person name="Looney B."/>
            <person name="Konkel Z."/>
            <person name="Slot J.C."/>
            <person name="Sakamoto Y."/>
            <person name="Steenwyk J.L."/>
            <person name="Rokas A."/>
            <person name="Carro J."/>
            <person name="Camarero S."/>
            <person name="Ferreira P."/>
            <person name="Molpeceres G."/>
            <person name="Ruiz-Duenas F.J."/>
            <person name="Serrano A."/>
            <person name="Henrissat B."/>
            <person name="Drula E."/>
            <person name="Hughes K.W."/>
            <person name="Mata J.L."/>
            <person name="Ishikawa N.K."/>
            <person name="Vargas-Isla R."/>
            <person name="Ushijima S."/>
            <person name="Smith C.A."/>
            <person name="Ahrendt S."/>
            <person name="Andreopoulos W."/>
            <person name="He G."/>
            <person name="Labutti K."/>
            <person name="Lipzen A."/>
            <person name="Ng V."/>
            <person name="Riley R."/>
            <person name="Sandor L."/>
            <person name="Barry K."/>
            <person name="Martinez A.T."/>
            <person name="Xiao Y."/>
            <person name="Gibbons J.G."/>
            <person name="Terashima K."/>
            <person name="Grigoriev I.V."/>
            <person name="Hibbett D.S."/>
        </authorList>
    </citation>
    <scope>NUCLEOTIDE SEQUENCE</scope>
    <source>
        <strain evidence="1">JLM2183</strain>
    </source>
</reference>
<organism evidence="1 2">
    <name type="scientific">Lentinula aciculospora</name>
    <dbReference type="NCBI Taxonomy" id="153920"/>
    <lineage>
        <taxon>Eukaryota</taxon>
        <taxon>Fungi</taxon>
        <taxon>Dikarya</taxon>
        <taxon>Basidiomycota</taxon>
        <taxon>Agaricomycotina</taxon>
        <taxon>Agaricomycetes</taxon>
        <taxon>Agaricomycetidae</taxon>
        <taxon>Agaricales</taxon>
        <taxon>Marasmiineae</taxon>
        <taxon>Omphalotaceae</taxon>
        <taxon>Lentinula</taxon>
    </lineage>
</organism>
<evidence type="ECO:0008006" key="3">
    <source>
        <dbReference type="Google" id="ProtNLM"/>
    </source>
</evidence>
<evidence type="ECO:0000313" key="2">
    <source>
        <dbReference type="Proteomes" id="UP001150266"/>
    </source>
</evidence>
<sequence>MNENDNSSSKRLFLQLSKDTIVTPIPHLLGTNGTLKNEAEIQSLQGFIKTAEGKLKTVDELMLRTQRAFHCMSSYRTRLMTVIQTHRPFLSVKRNIPDDVLREIFIHCCASQENGPLARSPPQLALTQVCRAWRTVAVTCPRLWSNITFKTSLAVTPVLNGRYLQLQQWIERSGGVPLTIHVVRTHYDPTTDINFVYSHFRLRIEPAMNLMVAHCLRWANVNLCFVTQEDAKRILAPVRGELPLLHTLRLQTEYADVQQQDSVLHLFNGAPKLHILDLTYHFSFFADSFPWGQLTSCTLIKPGPMWAFEALSILPHTPALTVLQANYPSIWRDQNIMLLNPIEHKSLRKLVLFEIGASGAITGANLQLGQILEALTLPMLTELILHCCTSPWCQQQFLDFASRSQKITKLELQSINFSPNQLVQCLRATSAITHLTLRVFNNNFSDPNLLSALTLQPNLQQNCMLLSLQTLVLVGPALLSPMFLDMLTSRWSRKLEDQRNKSLQQVVVDLEGMYQLAATSDDDFIRLGMMKQNGFQLTKLREGKMVG</sequence>
<dbReference type="Gene3D" id="1.20.1280.50">
    <property type="match status" value="1"/>
</dbReference>
<protein>
    <recommendedName>
        <fullName evidence="3">F-box domain-containing protein</fullName>
    </recommendedName>
</protein>
<dbReference type="AlphaFoldDB" id="A0A9W9AS21"/>
<gene>
    <name evidence="1" type="ORF">J3R30DRAFT_934614</name>
</gene>
<dbReference type="Proteomes" id="UP001150266">
    <property type="component" value="Unassembled WGS sequence"/>
</dbReference>
<proteinExistence type="predicted"/>
<dbReference type="OrthoDB" id="3139399at2759"/>
<keyword evidence="2" id="KW-1185">Reference proteome</keyword>
<evidence type="ECO:0000313" key="1">
    <source>
        <dbReference type="EMBL" id="KAJ4488425.1"/>
    </source>
</evidence>